<protein>
    <submittedName>
        <fullName evidence="2">Putative membrane protein</fullName>
    </submittedName>
</protein>
<gene>
    <name evidence="2" type="ORF">CM240_2785</name>
</gene>
<feature type="transmembrane region" description="Helical" evidence="1">
    <location>
        <begin position="12"/>
        <end position="29"/>
    </location>
</feature>
<feature type="transmembrane region" description="Helical" evidence="1">
    <location>
        <begin position="227"/>
        <end position="249"/>
    </location>
</feature>
<dbReference type="OrthoDB" id="9781069at2"/>
<keyword evidence="3" id="KW-1185">Reference proteome</keyword>
<dbReference type="HOGENOM" id="CLU_074054_0_0_9"/>
<proteinExistence type="predicted"/>
<dbReference type="PATRIC" id="fig|1216932.3.peg.2747"/>
<dbReference type="Pfam" id="PF05857">
    <property type="entry name" value="TraX"/>
    <property type="match status" value="1"/>
</dbReference>
<dbReference type="RefSeq" id="WP_044040090.1">
    <property type="nucleotide sequence ID" value="NZ_HG917869.1"/>
</dbReference>
<reference evidence="2 3" key="1">
    <citation type="submission" date="2013-11" db="EMBL/GenBank/DDBJ databases">
        <title>Complete genome sequence of Clostridum sp. M2/40.</title>
        <authorList>
            <person name="Wibberg D."/>
            <person name="Puehler A."/>
            <person name="Schlueter A."/>
        </authorList>
    </citation>
    <scope>NUCLEOTIDE SEQUENCE [LARGE SCALE GENOMIC DNA]</scope>
    <source>
        <strain evidence="3">M2/40</strain>
    </source>
</reference>
<name>W6S6B8_9CLOT</name>
<dbReference type="InterPro" id="IPR008875">
    <property type="entry name" value="TraX"/>
</dbReference>
<feature type="transmembrane region" description="Helical" evidence="1">
    <location>
        <begin position="113"/>
        <end position="130"/>
    </location>
</feature>
<feature type="transmembrane region" description="Helical" evidence="1">
    <location>
        <begin position="49"/>
        <end position="73"/>
    </location>
</feature>
<dbReference type="Proteomes" id="UP000019426">
    <property type="component" value="Chromosome M2/40_rep2"/>
</dbReference>
<evidence type="ECO:0000313" key="2">
    <source>
        <dbReference type="EMBL" id="CDM69902.1"/>
    </source>
</evidence>
<evidence type="ECO:0000256" key="1">
    <source>
        <dbReference type="SAM" id="Phobius"/>
    </source>
</evidence>
<dbReference type="KEGG" id="clt:CM240_2785"/>
<evidence type="ECO:0000313" key="3">
    <source>
        <dbReference type="Proteomes" id="UP000019426"/>
    </source>
</evidence>
<sequence>MNKKILSGSTIKIIAVITMCIDHFGQVVLKNGVVMNAPYKFFSDAQFSALLSIVDLCHMLGRVAFPLFCYLLVEGFIHTHNLRRYILNLGLFAIVSEPIYDLTFYGSVFSSEGQNVLFTLLIGILTLTCIKKLNDNIWVAIFFNFISGSVAYILNLDGWYYGAIMITVMYMFRRHKFMKYLLTAVVMYLCELDYSLKGLLDPYFWMALLSLFIMVLYNGQRGMKIKYFFYIFYPGHLLFLYVLTTFIIVPQL</sequence>
<accession>W6S6B8</accession>
<feature type="transmembrane region" description="Helical" evidence="1">
    <location>
        <begin position="202"/>
        <end position="220"/>
    </location>
</feature>
<keyword evidence="1" id="KW-0472">Membrane</keyword>
<dbReference type="eggNOG" id="ENOG5031QMC">
    <property type="taxonomic scope" value="Bacteria"/>
</dbReference>
<dbReference type="STRING" id="1216932.CM240_2785"/>
<keyword evidence="1" id="KW-1133">Transmembrane helix</keyword>
<feature type="transmembrane region" description="Helical" evidence="1">
    <location>
        <begin position="158"/>
        <end position="173"/>
    </location>
</feature>
<keyword evidence="1" id="KW-0812">Transmembrane</keyword>
<organism evidence="2 3">
    <name type="scientific">Clostridium bornimense</name>
    <dbReference type="NCBI Taxonomy" id="1216932"/>
    <lineage>
        <taxon>Bacteria</taxon>
        <taxon>Bacillati</taxon>
        <taxon>Bacillota</taxon>
        <taxon>Clostridia</taxon>
        <taxon>Eubacteriales</taxon>
        <taxon>Clostridiaceae</taxon>
        <taxon>Clostridium</taxon>
    </lineage>
</organism>
<dbReference type="AlphaFoldDB" id="W6S6B8"/>
<feature type="transmembrane region" description="Helical" evidence="1">
    <location>
        <begin position="85"/>
        <end position="107"/>
    </location>
</feature>
<dbReference type="EMBL" id="HG917869">
    <property type="protein sequence ID" value="CDM69902.1"/>
    <property type="molecule type" value="Genomic_DNA"/>
</dbReference>